<evidence type="ECO:0000256" key="1">
    <source>
        <dbReference type="SAM" id="Phobius"/>
    </source>
</evidence>
<gene>
    <name evidence="2" type="ORF">CAZ10_09190</name>
</gene>
<feature type="transmembrane region" description="Helical" evidence="1">
    <location>
        <begin position="35"/>
        <end position="56"/>
    </location>
</feature>
<name>A0A241XRG1_PSEAI</name>
<keyword evidence="1" id="KW-0472">Membrane</keyword>
<feature type="transmembrane region" description="Helical" evidence="1">
    <location>
        <begin position="114"/>
        <end position="132"/>
    </location>
</feature>
<keyword evidence="1" id="KW-0812">Transmembrane</keyword>
<protein>
    <submittedName>
        <fullName evidence="2">Uncharacterized protein</fullName>
    </submittedName>
</protein>
<dbReference type="AlphaFoldDB" id="A0A241XRG1"/>
<keyword evidence="1" id="KW-1133">Transmembrane helix</keyword>
<evidence type="ECO:0000313" key="2">
    <source>
        <dbReference type="EMBL" id="OTI63010.1"/>
    </source>
</evidence>
<evidence type="ECO:0000313" key="3">
    <source>
        <dbReference type="Proteomes" id="UP000194857"/>
    </source>
</evidence>
<reference evidence="2 3" key="1">
    <citation type="submission" date="2017-05" db="EMBL/GenBank/DDBJ databases">
        <authorList>
            <person name="Song R."/>
            <person name="Chenine A.L."/>
            <person name="Ruprecht R.M."/>
        </authorList>
    </citation>
    <scope>NUCLEOTIDE SEQUENCE [LARGE SCALE GENOMIC DNA]</scope>
    <source>
        <strain evidence="2 3">S567_C10_BS</strain>
    </source>
</reference>
<accession>A0A241XRG1</accession>
<organism evidence="2 3">
    <name type="scientific">Pseudomonas aeruginosa</name>
    <dbReference type="NCBI Taxonomy" id="287"/>
    <lineage>
        <taxon>Bacteria</taxon>
        <taxon>Pseudomonadati</taxon>
        <taxon>Pseudomonadota</taxon>
        <taxon>Gammaproteobacteria</taxon>
        <taxon>Pseudomonadales</taxon>
        <taxon>Pseudomonadaceae</taxon>
        <taxon>Pseudomonas</taxon>
    </lineage>
</organism>
<dbReference type="Proteomes" id="UP000194857">
    <property type="component" value="Unassembled WGS sequence"/>
</dbReference>
<comment type="caution">
    <text evidence="2">The sequence shown here is derived from an EMBL/GenBank/DDBJ whole genome shotgun (WGS) entry which is preliminary data.</text>
</comment>
<dbReference type="EMBL" id="NFFZ01000004">
    <property type="protein sequence ID" value="OTI63010.1"/>
    <property type="molecule type" value="Genomic_DNA"/>
</dbReference>
<proteinExistence type="predicted"/>
<feature type="transmembrane region" description="Helical" evidence="1">
    <location>
        <begin position="62"/>
        <end position="78"/>
    </location>
</feature>
<sequence>MRVLAVSNFLLSICSHAWLVLTFKHRGEGLSTLSAGARLALVILAGVIIGLCTYFAPGDGRATAALMAVVHFGIFSALMGHGEDGAPRQAMFAVLMVVTEPLGLSFRWAPGLYFMDQILTVWVLVAGVTFIMRSADKSPSR</sequence>
<feature type="transmembrane region" description="Helical" evidence="1">
    <location>
        <begin position="6"/>
        <end position="23"/>
    </location>
</feature>